<feature type="domain" description="Peptidase S1" evidence="5">
    <location>
        <begin position="14"/>
        <end position="272"/>
    </location>
</feature>
<dbReference type="GO" id="GO:0006508">
    <property type="term" value="P:proteolysis"/>
    <property type="evidence" value="ECO:0007669"/>
    <property type="project" value="InterPro"/>
</dbReference>
<accession>A0A0A9YUL6</accession>
<organism evidence="6">
    <name type="scientific">Lygus hesperus</name>
    <name type="common">Western plant bug</name>
    <dbReference type="NCBI Taxonomy" id="30085"/>
    <lineage>
        <taxon>Eukaryota</taxon>
        <taxon>Metazoa</taxon>
        <taxon>Ecdysozoa</taxon>
        <taxon>Arthropoda</taxon>
        <taxon>Hexapoda</taxon>
        <taxon>Insecta</taxon>
        <taxon>Pterygota</taxon>
        <taxon>Neoptera</taxon>
        <taxon>Paraneoptera</taxon>
        <taxon>Hemiptera</taxon>
        <taxon>Heteroptera</taxon>
        <taxon>Panheteroptera</taxon>
        <taxon>Cimicomorpha</taxon>
        <taxon>Miridae</taxon>
        <taxon>Mirini</taxon>
        <taxon>Lygus</taxon>
    </lineage>
</organism>
<dbReference type="InterPro" id="IPR009003">
    <property type="entry name" value="Peptidase_S1_PA"/>
</dbReference>
<dbReference type="AlphaFoldDB" id="A0A0A9YUL6"/>
<evidence type="ECO:0000256" key="2">
    <source>
        <dbReference type="ARBA" id="ARBA00024195"/>
    </source>
</evidence>
<dbReference type="SUPFAM" id="SSF50494">
    <property type="entry name" value="Trypsin-like serine proteases"/>
    <property type="match status" value="1"/>
</dbReference>
<feature type="region of interest" description="Disordered" evidence="3">
    <location>
        <begin position="277"/>
        <end position="346"/>
    </location>
</feature>
<dbReference type="PANTHER" id="PTHR24256">
    <property type="entry name" value="TRYPTASE-RELATED"/>
    <property type="match status" value="1"/>
</dbReference>
<comment type="similarity">
    <text evidence="2">Belongs to the peptidase S1 family. CLIP subfamily.</text>
</comment>
<dbReference type="Gene3D" id="2.40.10.10">
    <property type="entry name" value="Trypsin-like serine proteases"/>
    <property type="match status" value="2"/>
</dbReference>
<dbReference type="GO" id="GO:0004252">
    <property type="term" value="F:serine-type endopeptidase activity"/>
    <property type="evidence" value="ECO:0007669"/>
    <property type="project" value="InterPro"/>
</dbReference>
<feature type="compositionally biased region" description="Polar residues" evidence="3">
    <location>
        <begin position="331"/>
        <end position="346"/>
    </location>
</feature>
<dbReference type="SMART" id="SM00020">
    <property type="entry name" value="Tryp_SPc"/>
    <property type="match status" value="1"/>
</dbReference>
<protein>
    <submittedName>
        <fullName evidence="6">Kallikrein-1</fullName>
    </submittedName>
</protein>
<feature type="signal peptide" evidence="4">
    <location>
        <begin position="1"/>
        <end position="23"/>
    </location>
</feature>
<name>A0A0A9YUL6_LYGHE</name>
<feature type="chain" id="PRO_5015034032" evidence="4">
    <location>
        <begin position="24"/>
        <end position="346"/>
    </location>
</feature>
<dbReference type="InterPro" id="IPR051487">
    <property type="entry name" value="Ser/Thr_Proteases_Immune/Dev"/>
</dbReference>
<feature type="compositionally biased region" description="Basic and acidic residues" evidence="3">
    <location>
        <begin position="320"/>
        <end position="329"/>
    </location>
</feature>
<evidence type="ECO:0000313" key="7">
    <source>
        <dbReference type="EMBL" id="JAG60100.1"/>
    </source>
</evidence>
<dbReference type="InterPro" id="IPR001254">
    <property type="entry name" value="Trypsin_dom"/>
</dbReference>
<dbReference type="InterPro" id="IPR043504">
    <property type="entry name" value="Peptidase_S1_PA_chymotrypsin"/>
</dbReference>
<dbReference type="PROSITE" id="PS50240">
    <property type="entry name" value="TRYPSIN_DOM"/>
    <property type="match status" value="1"/>
</dbReference>
<keyword evidence="4" id="KW-0732">Signal</keyword>
<reference evidence="6" key="2">
    <citation type="submission" date="2014-07" db="EMBL/GenBank/DDBJ databases">
        <authorList>
            <person name="Hull J."/>
        </authorList>
    </citation>
    <scope>NUCLEOTIDE SEQUENCE</scope>
</reference>
<keyword evidence="1" id="KW-1015">Disulfide bond</keyword>
<evidence type="ECO:0000259" key="5">
    <source>
        <dbReference type="PROSITE" id="PS50240"/>
    </source>
</evidence>
<evidence type="ECO:0000256" key="3">
    <source>
        <dbReference type="SAM" id="MobiDB-lite"/>
    </source>
</evidence>
<dbReference type="EMBL" id="GBRD01005721">
    <property type="protein sequence ID" value="JAG60100.1"/>
    <property type="molecule type" value="Transcribed_RNA"/>
</dbReference>
<feature type="compositionally biased region" description="Basic and acidic residues" evidence="3">
    <location>
        <begin position="300"/>
        <end position="311"/>
    </location>
</feature>
<reference evidence="6" key="1">
    <citation type="journal article" date="2014" name="PLoS ONE">
        <title>Transcriptome-Based Identification of ABC Transporters in the Western Tarnished Plant Bug Lygus hesperus.</title>
        <authorList>
            <person name="Hull J.J."/>
            <person name="Chaney K."/>
            <person name="Geib S.M."/>
            <person name="Fabrick J.A."/>
            <person name="Brent C.S."/>
            <person name="Walsh D."/>
            <person name="Lavine L.C."/>
        </authorList>
    </citation>
    <scope>NUCLEOTIDE SEQUENCE</scope>
</reference>
<evidence type="ECO:0000256" key="4">
    <source>
        <dbReference type="SAM" id="SignalP"/>
    </source>
</evidence>
<gene>
    <name evidence="6" type="primary">Klk1_1</name>
    <name evidence="6" type="ORF">CM83_1342</name>
</gene>
<reference evidence="7" key="3">
    <citation type="submission" date="2014-09" db="EMBL/GenBank/DDBJ databases">
        <authorList>
            <person name="Magalhaes I.L.F."/>
            <person name="Oliveira U."/>
            <person name="Santos F.R."/>
            <person name="Vidigal T.H.D.A."/>
            <person name="Brescovit A.D."/>
            <person name="Santos A.J."/>
        </authorList>
    </citation>
    <scope>NUCLEOTIDE SEQUENCE</scope>
</reference>
<dbReference type="EMBL" id="GBHO01008806">
    <property type="protein sequence ID" value="JAG34798.1"/>
    <property type="molecule type" value="Transcribed_RNA"/>
</dbReference>
<evidence type="ECO:0000256" key="1">
    <source>
        <dbReference type="ARBA" id="ARBA00023157"/>
    </source>
</evidence>
<evidence type="ECO:0000313" key="6">
    <source>
        <dbReference type="EMBL" id="JAG34798.1"/>
    </source>
</evidence>
<sequence length="346" mass="36744">MSSRLSIIFLAVMLLGNCRIGTSKSMVAVMRIEENGYIFRCSGVLIADNAVLTACSCVSVVVTDIETTKSKLTPFHAKDIMVLLGKTLKVEKGESSRVSFLNLHPKCNNDYDYDLAVLHTFEHLAGAQGLIAKLPSEGAIEGKLSSSGCVTSGWGISQNVDQTLPDVSTVSPLDHIKVKFDKTEECNTLVCVLDVNAVCDPDLSGFKCLKSTDGTPICSTDSGAPVLCDNVLVGITSLQRVIDSNCDDENLSRRSLVVPLTGSVDFITSSLSASKPTTQKIQWGPAPGEAPLVGQTPAGKTDKPAKGRSIGEEDDPQSDPGHESAERKSSSSRLNTSKFSLSLSTS</sequence>
<proteinExistence type="inferred from homology"/>
<dbReference type="Pfam" id="PF00089">
    <property type="entry name" value="Trypsin"/>
    <property type="match status" value="1"/>
</dbReference>